<gene>
    <name evidence="1" type="ORF">LITE_LOCUS7480</name>
</gene>
<proteinExistence type="predicted"/>
<name>A0AAV0I3T6_9ROSI</name>
<dbReference type="AlphaFoldDB" id="A0AAV0I3T6"/>
<comment type="caution">
    <text evidence="1">The sequence shown here is derived from an EMBL/GenBank/DDBJ whole genome shotgun (WGS) entry which is preliminary data.</text>
</comment>
<accession>A0AAV0I3T6</accession>
<dbReference type="Proteomes" id="UP001154282">
    <property type="component" value="Unassembled WGS sequence"/>
</dbReference>
<organism evidence="1 2">
    <name type="scientific">Linum tenue</name>
    <dbReference type="NCBI Taxonomy" id="586396"/>
    <lineage>
        <taxon>Eukaryota</taxon>
        <taxon>Viridiplantae</taxon>
        <taxon>Streptophyta</taxon>
        <taxon>Embryophyta</taxon>
        <taxon>Tracheophyta</taxon>
        <taxon>Spermatophyta</taxon>
        <taxon>Magnoliopsida</taxon>
        <taxon>eudicotyledons</taxon>
        <taxon>Gunneridae</taxon>
        <taxon>Pentapetalae</taxon>
        <taxon>rosids</taxon>
        <taxon>fabids</taxon>
        <taxon>Malpighiales</taxon>
        <taxon>Linaceae</taxon>
        <taxon>Linum</taxon>
    </lineage>
</organism>
<evidence type="ECO:0000313" key="2">
    <source>
        <dbReference type="Proteomes" id="UP001154282"/>
    </source>
</evidence>
<sequence length="45" mass="5055">MNVNCHVLLDCFCSSNLVAALLVPLRFWLTAIESLSLSVPYLFQI</sequence>
<keyword evidence="2" id="KW-1185">Reference proteome</keyword>
<dbReference type="EMBL" id="CAMGYJ010000003">
    <property type="protein sequence ID" value="CAI0392281.1"/>
    <property type="molecule type" value="Genomic_DNA"/>
</dbReference>
<reference evidence="1" key="1">
    <citation type="submission" date="2022-08" db="EMBL/GenBank/DDBJ databases">
        <authorList>
            <person name="Gutierrez-Valencia J."/>
        </authorList>
    </citation>
    <scope>NUCLEOTIDE SEQUENCE</scope>
</reference>
<protein>
    <submittedName>
        <fullName evidence="1">Uncharacterized protein</fullName>
    </submittedName>
</protein>
<evidence type="ECO:0000313" key="1">
    <source>
        <dbReference type="EMBL" id="CAI0392281.1"/>
    </source>
</evidence>